<gene>
    <name evidence="7" type="ORF">PPYR_01709</name>
</gene>
<keyword evidence="3" id="KW-0378">Hydrolase</keyword>
<dbReference type="GO" id="GO:0005829">
    <property type="term" value="C:cytosol"/>
    <property type="evidence" value="ECO:0007669"/>
    <property type="project" value="TreeGrafter"/>
</dbReference>
<evidence type="ECO:0000256" key="4">
    <source>
        <dbReference type="ARBA" id="ARBA00022833"/>
    </source>
</evidence>
<dbReference type="EMBL" id="VVIM01000001">
    <property type="protein sequence ID" value="KAB0804739.1"/>
    <property type="molecule type" value="Genomic_DNA"/>
</dbReference>
<evidence type="ECO:0000259" key="5">
    <source>
        <dbReference type="Pfam" id="PF01979"/>
    </source>
</evidence>
<reference evidence="6" key="1">
    <citation type="journal article" date="2016" name="Sci. Rep.">
        <title>Molecular characterization of firefly nuptial gifts: a multi-omics approach sheds light on postcopulatory sexual selection.</title>
        <authorList>
            <person name="Al-Wathiqui N."/>
            <person name="Fallon T.R."/>
            <person name="South A."/>
            <person name="Weng J.K."/>
            <person name="Lewis S.M."/>
        </authorList>
    </citation>
    <scope>NUCLEOTIDE SEQUENCE</scope>
</reference>
<evidence type="ECO:0000256" key="2">
    <source>
        <dbReference type="ARBA" id="ARBA00022723"/>
    </source>
</evidence>
<dbReference type="InterPro" id="IPR051607">
    <property type="entry name" value="Metallo-dep_hydrolases"/>
</dbReference>
<dbReference type="SUPFAM" id="SSF51338">
    <property type="entry name" value="Composite domain of metallo-dependent hydrolases"/>
    <property type="match status" value="2"/>
</dbReference>
<evidence type="ECO:0000313" key="7">
    <source>
        <dbReference type="EMBL" id="KAB0804739.1"/>
    </source>
</evidence>
<evidence type="ECO:0000313" key="8">
    <source>
        <dbReference type="Proteomes" id="UP000327044"/>
    </source>
</evidence>
<dbReference type="Gene3D" id="2.30.40.10">
    <property type="entry name" value="Urease, subunit C, domain 1"/>
    <property type="match status" value="1"/>
</dbReference>
<dbReference type="SUPFAM" id="SSF51556">
    <property type="entry name" value="Metallo-dependent hydrolases"/>
    <property type="match status" value="1"/>
</dbReference>
<evidence type="ECO:0000313" key="6">
    <source>
        <dbReference type="EMBL" id="JAV94861.1"/>
    </source>
</evidence>
<dbReference type="Pfam" id="PF01979">
    <property type="entry name" value="Amidohydro_1"/>
    <property type="match status" value="1"/>
</dbReference>
<dbReference type="InterPro" id="IPR032466">
    <property type="entry name" value="Metal_Hydrolase"/>
</dbReference>
<dbReference type="PANTHER" id="PTHR11271">
    <property type="entry name" value="GUANINE DEAMINASE"/>
    <property type="match status" value="1"/>
</dbReference>
<feature type="domain" description="Amidohydrolase-related" evidence="5">
    <location>
        <begin position="68"/>
        <end position="432"/>
    </location>
</feature>
<dbReference type="EMBL" id="GEZM01008095">
    <property type="protein sequence ID" value="JAV94861.1"/>
    <property type="molecule type" value="Transcribed_RNA"/>
</dbReference>
<dbReference type="GO" id="GO:0008892">
    <property type="term" value="F:guanine deaminase activity"/>
    <property type="evidence" value="ECO:0007669"/>
    <property type="project" value="TreeGrafter"/>
</dbReference>
<comment type="cofactor">
    <cofactor evidence="1">
        <name>Zn(2+)</name>
        <dbReference type="ChEBI" id="CHEBI:29105"/>
    </cofactor>
</comment>
<dbReference type="FunCoup" id="A0A1Y1NAB5">
    <property type="interactions" value="442"/>
</dbReference>
<dbReference type="PANTHER" id="PTHR11271:SF6">
    <property type="entry name" value="GUANINE DEAMINASE"/>
    <property type="match status" value="1"/>
</dbReference>
<dbReference type="InterPro" id="IPR011059">
    <property type="entry name" value="Metal-dep_hydrolase_composite"/>
</dbReference>
<keyword evidence="2" id="KW-0479">Metal-binding</keyword>
<name>A0A1Y1NAB5_PHOPY</name>
<reference evidence="7 8" key="2">
    <citation type="journal article" date="2018" name="Elife">
        <title>Firefly genomes illuminate parallel origins of bioluminescence in beetles.</title>
        <authorList>
            <person name="Fallon T.R."/>
            <person name="Lower S.E."/>
            <person name="Chang C.H."/>
            <person name="Bessho-Uehara M."/>
            <person name="Martin G.J."/>
            <person name="Bewick A.J."/>
            <person name="Behringer M."/>
            <person name="Debat H.J."/>
            <person name="Wong I."/>
            <person name="Day J.C."/>
            <person name="Suvorov A."/>
            <person name="Silva C.J."/>
            <person name="Stanger-Hall K.F."/>
            <person name="Hall D.W."/>
            <person name="Schmitz R.J."/>
            <person name="Nelson D.R."/>
            <person name="Lewis S.M."/>
            <person name="Shigenobu S."/>
            <person name="Bybee S.M."/>
            <person name="Larracuente A.M."/>
            <person name="Oba Y."/>
            <person name="Weng J.K."/>
        </authorList>
    </citation>
    <scope>NUCLEOTIDE SEQUENCE [LARGE SCALE GENOMIC DNA]</scope>
    <source>
        <strain evidence="7">1611_PpyrPB1</strain>
        <tissue evidence="7">Whole body</tissue>
    </source>
</reference>
<dbReference type="GO" id="GO:0006147">
    <property type="term" value="P:guanine catabolic process"/>
    <property type="evidence" value="ECO:0007669"/>
    <property type="project" value="UniProtKB-UniPathway"/>
</dbReference>
<proteinExistence type="predicted"/>
<dbReference type="AlphaFoldDB" id="A0A1Y1NAB5"/>
<dbReference type="Gene3D" id="3.20.20.140">
    <property type="entry name" value="Metal-dependent hydrolases"/>
    <property type="match status" value="1"/>
</dbReference>
<dbReference type="Proteomes" id="UP000327044">
    <property type="component" value="Unassembled WGS sequence"/>
</dbReference>
<dbReference type="UniPathway" id="UPA00603">
    <property type="reaction ID" value="UER00660"/>
</dbReference>
<dbReference type="InterPro" id="IPR006680">
    <property type="entry name" value="Amidohydro-rel"/>
</dbReference>
<evidence type="ECO:0000256" key="3">
    <source>
        <dbReference type="ARBA" id="ARBA00022801"/>
    </source>
</evidence>
<keyword evidence="4" id="KW-0862">Zinc</keyword>
<organism evidence="6">
    <name type="scientific">Photinus pyralis</name>
    <name type="common">Common eastern firefly</name>
    <name type="synonym">Lampyris pyralis</name>
    <dbReference type="NCBI Taxonomy" id="7054"/>
    <lineage>
        <taxon>Eukaryota</taxon>
        <taxon>Metazoa</taxon>
        <taxon>Ecdysozoa</taxon>
        <taxon>Arthropoda</taxon>
        <taxon>Hexapoda</taxon>
        <taxon>Insecta</taxon>
        <taxon>Pterygota</taxon>
        <taxon>Neoptera</taxon>
        <taxon>Endopterygota</taxon>
        <taxon>Coleoptera</taxon>
        <taxon>Polyphaga</taxon>
        <taxon>Elateriformia</taxon>
        <taxon>Elateroidea</taxon>
        <taxon>Lampyridae</taxon>
        <taxon>Lampyrinae</taxon>
        <taxon>Photinus</taxon>
    </lineage>
</organism>
<evidence type="ECO:0000256" key="1">
    <source>
        <dbReference type="ARBA" id="ARBA00001947"/>
    </source>
</evidence>
<keyword evidence="8" id="KW-1185">Reference proteome</keyword>
<dbReference type="GO" id="GO:0008270">
    <property type="term" value="F:zinc ion binding"/>
    <property type="evidence" value="ECO:0007669"/>
    <property type="project" value="TreeGrafter"/>
</dbReference>
<sequence length="433" mass="48112">MAETLQLFVGNIVHCEKPYEVSSLEKGFVALKGNKIVSVGDATSLANFRATIEVKYNILEYILKDSQVLIPGLIDTHVHACQYSNVGLGMDLKVVPWLWEHTFPLELKCKDIEYSRRCYDAVVKKALDYGTTTASYNAAIYTDSALVLADSVIKHGQRALVGKVNHTRQGPDYYVETHKEFIDETRRFIEEIQKKKSSLVQAIITPRSPTCSDLENMELLIGLGKEFGLRVQTHLKESLEGFKVFTTPPVKNPNCKTKIFPKKTIYAHCVHLSEEEIQALVNSESTVSHCPNSNVNLRSGICDVRALIKAGIHVGLGTDVSGGCSLSLMNAMRYAVACSNFLSFGKDNYEPIGWRDAFYMATLGGAKVLDLDKEIGNFEVGKEFDAVIIDMNVKDGPIDYLEDCSALETLQKFIYAGDDRNVVSVYVAGRKVK</sequence>
<dbReference type="OrthoDB" id="194468at2759"/>
<accession>A0A1Y1NAB5</accession>
<dbReference type="InParanoid" id="A0A1Y1NAB5"/>
<protein>
    <recommendedName>
        <fullName evidence="5">Amidohydrolase-related domain-containing protein</fullName>
    </recommendedName>
</protein>
<reference evidence="7" key="3">
    <citation type="submission" date="2019-08" db="EMBL/GenBank/DDBJ databases">
        <authorList>
            <consortium name="Photinus pyralis genome working group"/>
            <person name="Fallon T.R."/>
            <person name="Sander Lower S.E."/>
            <person name="Weng J.-K."/>
        </authorList>
    </citation>
    <scope>NUCLEOTIDE SEQUENCE</scope>
    <source>
        <strain evidence="7">1611_PpyrPB1</strain>
        <tissue evidence="7">Whole body</tissue>
    </source>
</reference>